<dbReference type="STRING" id="180088.A0A1J8Q7L0"/>
<proteinExistence type="predicted"/>
<dbReference type="Pfam" id="PF12776">
    <property type="entry name" value="Myb_DNA-bind_3"/>
    <property type="match status" value="1"/>
</dbReference>
<comment type="caution">
    <text evidence="2">The sequence shown here is derived from an EMBL/GenBank/DDBJ whole genome shotgun (WGS) entry which is preliminary data.</text>
</comment>
<feature type="non-terminal residue" evidence="2">
    <location>
        <position position="1"/>
    </location>
</feature>
<dbReference type="InterPro" id="IPR024752">
    <property type="entry name" value="Myb/SANT-like_dom"/>
</dbReference>
<dbReference type="EMBL" id="LVVM01002779">
    <property type="protein sequence ID" value="OJA15947.1"/>
    <property type="molecule type" value="Genomic_DNA"/>
</dbReference>
<dbReference type="OrthoDB" id="3255758at2759"/>
<organism evidence="2 3">
    <name type="scientific">Rhizopogon vesiculosus</name>
    <dbReference type="NCBI Taxonomy" id="180088"/>
    <lineage>
        <taxon>Eukaryota</taxon>
        <taxon>Fungi</taxon>
        <taxon>Dikarya</taxon>
        <taxon>Basidiomycota</taxon>
        <taxon>Agaricomycotina</taxon>
        <taxon>Agaricomycetes</taxon>
        <taxon>Agaricomycetidae</taxon>
        <taxon>Boletales</taxon>
        <taxon>Suillineae</taxon>
        <taxon>Rhizopogonaceae</taxon>
        <taxon>Rhizopogon</taxon>
    </lineage>
</organism>
<protein>
    <recommendedName>
        <fullName evidence="1">Myb/SANT-like domain-containing protein</fullName>
    </recommendedName>
</protein>
<dbReference type="PANTHER" id="PTHR46929">
    <property type="entry name" value="EXPRESSED PROTEIN"/>
    <property type="match status" value="1"/>
</dbReference>
<name>A0A1J8Q7L0_9AGAM</name>
<evidence type="ECO:0000313" key="3">
    <source>
        <dbReference type="Proteomes" id="UP000183567"/>
    </source>
</evidence>
<dbReference type="Proteomes" id="UP000183567">
    <property type="component" value="Unassembled WGS sequence"/>
</dbReference>
<evidence type="ECO:0000313" key="2">
    <source>
        <dbReference type="EMBL" id="OJA15947.1"/>
    </source>
</evidence>
<accession>A0A1J8Q7L0</accession>
<gene>
    <name evidence="2" type="ORF">AZE42_13799</name>
</gene>
<feature type="domain" description="Myb/SANT-like" evidence="1">
    <location>
        <begin position="1"/>
        <end position="36"/>
    </location>
</feature>
<dbReference type="AlphaFoldDB" id="A0A1J8Q7L0"/>
<evidence type="ECO:0000259" key="1">
    <source>
        <dbReference type="Pfam" id="PF12776"/>
    </source>
</evidence>
<keyword evidence="3" id="KW-1185">Reference proteome</keyword>
<dbReference type="PANTHER" id="PTHR46929:SF3">
    <property type="entry name" value="MYB_SANT-LIKE DOMAIN-CONTAINING PROTEIN"/>
    <property type="match status" value="1"/>
</dbReference>
<sequence>LKKDFTVVKKLREQSGFGWDNTLKIVIAPPDVWEKYINVRTTKCDGWL</sequence>
<reference evidence="2 3" key="1">
    <citation type="submission" date="2016-03" db="EMBL/GenBank/DDBJ databases">
        <title>Comparative genomics of the ectomycorrhizal sister species Rhizopogon vinicolor and Rhizopogon vesiculosus (Basidiomycota: Boletales) reveals a divergence of the mating type B locus.</title>
        <authorList>
            <person name="Mujic A.B."/>
            <person name="Kuo A."/>
            <person name="Tritt A."/>
            <person name="Lipzen A."/>
            <person name="Chen C."/>
            <person name="Johnson J."/>
            <person name="Sharma A."/>
            <person name="Barry K."/>
            <person name="Grigoriev I.V."/>
            <person name="Spatafora J.W."/>
        </authorList>
    </citation>
    <scope>NUCLEOTIDE SEQUENCE [LARGE SCALE GENOMIC DNA]</scope>
    <source>
        <strain evidence="2 3">AM-OR11-056</strain>
    </source>
</reference>